<keyword evidence="7" id="KW-1185">Reference proteome</keyword>
<dbReference type="AlphaFoldDB" id="A0A1I3K5S3"/>
<evidence type="ECO:0000256" key="1">
    <source>
        <dbReference type="ARBA" id="ARBA00010075"/>
    </source>
</evidence>
<protein>
    <submittedName>
        <fullName evidence="6">Transposase DDE domain-containing protein</fullName>
    </submittedName>
</protein>
<organism evidence="6 7">
    <name type="scientific">Planctomicrobium piriforme</name>
    <dbReference type="NCBI Taxonomy" id="1576369"/>
    <lineage>
        <taxon>Bacteria</taxon>
        <taxon>Pseudomonadati</taxon>
        <taxon>Planctomycetota</taxon>
        <taxon>Planctomycetia</taxon>
        <taxon>Planctomycetales</taxon>
        <taxon>Planctomycetaceae</taxon>
        <taxon>Planctomicrobium</taxon>
    </lineage>
</organism>
<keyword evidence="2" id="KW-0815">Transposition</keyword>
<dbReference type="EMBL" id="FOQD01000011">
    <property type="protein sequence ID" value="SFI67863.1"/>
    <property type="molecule type" value="Genomic_DNA"/>
</dbReference>
<evidence type="ECO:0000313" key="6">
    <source>
        <dbReference type="EMBL" id="SFI67863.1"/>
    </source>
</evidence>
<dbReference type="InterPro" id="IPR047952">
    <property type="entry name" value="Transpos_IS4"/>
</dbReference>
<name>A0A1I3K5S3_9PLAN</name>
<dbReference type="SUPFAM" id="SSF53098">
    <property type="entry name" value="Ribonuclease H-like"/>
    <property type="match status" value="1"/>
</dbReference>
<dbReference type="Gene3D" id="3.90.350.10">
    <property type="entry name" value="Transposase Inhibitor Protein From Tn5, Chain A, domain 1"/>
    <property type="match status" value="1"/>
</dbReference>
<proteinExistence type="inferred from homology"/>
<dbReference type="InterPro" id="IPR002559">
    <property type="entry name" value="Transposase_11"/>
</dbReference>
<evidence type="ECO:0000256" key="3">
    <source>
        <dbReference type="ARBA" id="ARBA00023125"/>
    </source>
</evidence>
<keyword evidence="3" id="KW-0238">DNA-binding</keyword>
<evidence type="ECO:0000313" key="7">
    <source>
        <dbReference type="Proteomes" id="UP000199518"/>
    </source>
</evidence>
<dbReference type="PANTHER" id="PTHR33258:SF1">
    <property type="entry name" value="TRANSPOSASE INSL FOR INSERTION SEQUENCE ELEMENT IS186A-RELATED"/>
    <property type="match status" value="1"/>
</dbReference>
<dbReference type="STRING" id="1576369.SAMN05421753_111127"/>
<accession>A0A1I3K5S3</accession>
<dbReference type="GO" id="GO:0006313">
    <property type="term" value="P:DNA transposition"/>
    <property type="evidence" value="ECO:0007669"/>
    <property type="project" value="InterPro"/>
</dbReference>
<reference evidence="7" key="1">
    <citation type="submission" date="2016-10" db="EMBL/GenBank/DDBJ databases">
        <authorList>
            <person name="Varghese N."/>
            <person name="Submissions S."/>
        </authorList>
    </citation>
    <scope>NUCLEOTIDE SEQUENCE [LARGE SCALE GENOMIC DNA]</scope>
    <source>
        <strain evidence="7">DSM 26348</strain>
    </source>
</reference>
<dbReference type="GO" id="GO:0003677">
    <property type="term" value="F:DNA binding"/>
    <property type="evidence" value="ECO:0007669"/>
    <property type="project" value="UniProtKB-KW"/>
</dbReference>
<dbReference type="Pfam" id="PF01609">
    <property type="entry name" value="DDE_Tnp_1"/>
    <property type="match status" value="1"/>
</dbReference>
<evidence type="ECO:0000259" key="5">
    <source>
        <dbReference type="Pfam" id="PF01609"/>
    </source>
</evidence>
<evidence type="ECO:0000256" key="2">
    <source>
        <dbReference type="ARBA" id="ARBA00022578"/>
    </source>
</evidence>
<gene>
    <name evidence="6" type="ORF">SAMN05421753_111127</name>
</gene>
<dbReference type="GO" id="GO:0004803">
    <property type="term" value="F:transposase activity"/>
    <property type="evidence" value="ECO:0007669"/>
    <property type="project" value="InterPro"/>
</dbReference>
<dbReference type="InterPro" id="IPR012337">
    <property type="entry name" value="RNaseH-like_sf"/>
</dbReference>
<comment type="similarity">
    <text evidence="1">Belongs to the transposase 11 family.</text>
</comment>
<dbReference type="PANTHER" id="PTHR33258">
    <property type="entry name" value="TRANSPOSASE INSL FOR INSERTION SEQUENCE ELEMENT IS186A-RELATED"/>
    <property type="match status" value="1"/>
</dbReference>
<dbReference type="Proteomes" id="UP000199518">
    <property type="component" value="Unassembled WGS sequence"/>
</dbReference>
<dbReference type="NCBIfam" id="NF033592">
    <property type="entry name" value="transpos_IS4_1"/>
    <property type="match status" value="1"/>
</dbReference>
<sequence length="396" mass="44433">MANKRTSTGPRQADAEEAAALRLRSVRMIRPLRRLLQRIHSAGTERDRAGNRRFFYDHYLSLLLLYFINPSLTSLRSLQNASNWEQVRKRLGIPRVSLGSLSESVRVFDPALVRPILKELADLARPHLQGREAEALANLTAVDGSVFAALPRMAWALWMDAEHRGVKLHLQFQACKGVPGDAVLSPAACSEPAALTSMLEAGRLYVCDRGYASFELFRRILDVGSSFIIRVKDDITVNVQEDRSISETAAQAGVIRDVILNRLGTAHHKDVVGRPMRLVVVQAVERNGKSTELWLVTDRFDMDADLIAVAYRYRWSVELFFRWLKCVLGAKHLVSHSEQGVALQMYAALIVSLLIAIRTGSKPTKRTFETIQFYLLGWVSEAEFAAHLAGLKKRTC</sequence>
<feature type="domain" description="Transposase IS4-like" evidence="5">
    <location>
        <begin position="139"/>
        <end position="354"/>
    </location>
</feature>
<dbReference type="OrthoDB" id="279773at2"/>
<keyword evidence="4" id="KW-0233">DNA recombination</keyword>
<dbReference type="RefSeq" id="WP_092051589.1">
    <property type="nucleotide sequence ID" value="NZ_FOQD01000011.1"/>
</dbReference>
<evidence type="ECO:0000256" key="4">
    <source>
        <dbReference type="ARBA" id="ARBA00023172"/>
    </source>
</evidence>